<proteinExistence type="predicted"/>
<reference evidence="2 3" key="1">
    <citation type="journal article" date="2012" name="J. Bacteriol.">
        <title>Complete genome sequence of the B12-producing Shimwellia blattae strain DSM 4481, isolated from a cockroach.</title>
        <authorList>
            <person name="Brzuszkiewicz E."/>
            <person name="Waschkowitz T."/>
            <person name="Wiezer A."/>
            <person name="Daniel R."/>
        </authorList>
    </citation>
    <scope>NUCLEOTIDE SEQUENCE [LARGE SCALE GENOMIC DNA]</scope>
    <source>
        <strain evidence="3">ATCC 29907 / DSM 4481 / JCM 1650 / NBRC 105725 / CDC 9005-74</strain>
    </source>
</reference>
<dbReference type="STRING" id="630626.EBL_c34340"/>
<dbReference type="Proteomes" id="UP000001955">
    <property type="component" value="Chromosome"/>
</dbReference>
<accession>K6VKE2</accession>
<dbReference type="SUPFAM" id="SSF46955">
    <property type="entry name" value="Putative DNA-binding domain"/>
    <property type="match status" value="1"/>
</dbReference>
<protein>
    <submittedName>
        <fullName evidence="2">Putative DNA-binding domain protein</fullName>
    </submittedName>
</protein>
<evidence type="ECO:0000259" key="1">
    <source>
        <dbReference type="Pfam" id="PF12728"/>
    </source>
</evidence>
<dbReference type="EMBL" id="CP001560">
    <property type="protein sequence ID" value="AFJ48494.1"/>
    <property type="molecule type" value="Genomic_DNA"/>
</dbReference>
<organism evidence="2 3">
    <name type="scientific">Shimwellia blattae (strain ATCC 29907 / DSM 4481 / JCM 1650 / NBRC 105725 / CDC 9005-74)</name>
    <name type="common">Escherichia blattae</name>
    <dbReference type="NCBI Taxonomy" id="630626"/>
    <lineage>
        <taxon>Bacteria</taxon>
        <taxon>Pseudomonadati</taxon>
        <taxon>Pseudomonadota</taxon>
        <taxon>Gammaproteobacteria</taxon>
        <taxon>Enterobacterales</taxon>
        <taxon>Enterobacteriaceae</taxon>
        <taxon>Shimwellia</taxon>
    </lineage>
</organism>
<evidence type="ECO:0000313" key="2">
    <source>
        <dbReference type="EMBL" id="AFJ48494.1"/>
    </source>
</evidence>
<dbReference type="Pfam" id="PF12728">
    <property type="entry name" value="HTH_17"/>
    <property type="match status" value="1"/>
</dbReference>
<dbReference type="InterPro" id="IPR010093">
    <property type="entry name" value="SinI_DNA-bd"/>
</dbReference>
<keyword evidence="3" id="KW-1185">Reference proteome</keyword>
<feature type="domain" description="Helix-turn-helix" evidence="1">
    <location>
        <begin position="3"/>
        <end position="47"/>
    </location>
</feature>
<name>I2BD90_SHIBC</name>
<gene>
    <name evidence="2" type="ordered locus">EBL_c34340</name>
</gene>
<dbReference type="NCBIfam" id="TIGR01764">
    <property type="entry name" value="excise"/>
    <property type="match status" value="1"/>
</dbReference>
<dbReference type="KEGG" id="ebt:EBL_c34340"/>
<dbReference type="AlphaFoldDB" id="I2BD90"/>
<dbReference type="RefSeq" id="WP_002444123.1">
    <property type="nucleotide sequence ID" value="NC_017910.1"/>
</dbReference>
<dbReference type="HOGENOM" id="CLU_1958084_0_0_6"/>
<dbReference type="OrthoDB" id="962262at2"/>
<accession>I2BD90</accession>
<dbReference type="InterPro" id="IPR009061">
    <property type="entry name" value="DNA-bd_dom_put_sf"/>
</dbReference>
<dbReference type="InterPro" id="IPR041657">
    <property type="entry name" value="HTH_17"/>
</dbReference>
<dbReference type="GO" id="GO:0003677">
    <property type="term" value="F:DNA binding"/>
    <property type="evidence" value="ECO:0007669"/>
    <property type="project" value="UniProtKB-KW"/>
</dbReference>
<sequence>MSLLRVTEAARLVGVTRRTIYRHIASGKLLARHINGEKLRIETGELIRVYGIASPDIAPEPAPLTAPGNIAPLLAVLTEIRRELAAIDARINDLLRQYSPVPPSQYQDDIKVLDWVKARRKQRIAGQN</sequence>
<evidence type="ECO:0000313" key="3">
    <source>
        <dbReference type="Proteomes" id="UP000001955"/>
    </source>
</evidence>
<keyword evidence="2" id="KW-0238">DNA-binding</keyword>